<evidence type="ECO:0000313" key="3">
    <source>
        <dbReference type="Proteomes" id="UP000299084"/>
    </source>
</evidence>
<name>A0A5N4C4Q6_CAMDR</name>
<organism evidence="2 3">
    <name type="scientific">Camelus dromedarius</name>
    <name type="common">Dromedary</name>
    <name type="synonym">Arabian camel</name>
    <dbReference type="NCBI Taxonomy" id="9838"/>
    <lineage>
        <taxon>Eukaryota</taxon>
        <taxon>Metazoa</taxon>
        <taxon>Chordata</taxon>
        <taxon>Craniata</taxon>
        <taxon>Vertebrata</taxon>
        <taxon>Euteleostomi</taxon>
        <taxon>Mammalia</taxon>
        <taxon>Eutheria</taxon>
        <taxon>Laurasiatheria</taxon>
        <taxon>Artiodactyla</taxon>
        <taxon>Tylopoda</taxon>
        <taxon>Camelidae</taxon>
        <taxon>Camelus</taxon>
    </lineage>
</organism>
<feature type="region of interest" description="Disordered" evidence="1">
    <location>
        <begin position="178"/>
        <end position="210"/>
    </location>
</feature>
<evidence type="ECO:0000256" key="1">
    <source>
        <dbReference type="SAM" id="MobiDB-lite"/>
    </source>
</evidence>
<keyword evidence="3" id="KW-1185">Reference proteome</keyword>
<evidence type="ECO:0000313" key="2">
    <source>
        <dbReference type="EMBL" id="KAB1253858.1"/>
    </source>
</evidence>
<protein>
    <submittedName>
        <fullName evidence="2">Uncharacterized protein</fullName>
    </submittedName>
</protein>
<feature type="region of interest" description="Disordered" evidence="1">
    <location>
        <begin position="308"/>
        <end position="337"/>
    </location>
</feature>
<proteinExistence type="predicted"/>
<sequence length="337" mass="36859">MFQTELESHPRVQTCFPSSLHHDPLLRPEPDTQRPSLVFLFLLGASNSCSLFRFGFPASVPSPHASGLLIKRSLRPCVAWTQTSHTHLRLPLLLGGCPQTCWDLGSVLHSELCLSLRLHFGGAGSHSRPPPIQQTAQSWGLLERSHWACSGHSRDGPSRPVLLFLRAEELELAMSSPRASGEHDFMASHPRPQHLPLQGKGDPASSRQSPRPMPVFQLLYEQLVANIFFGKLCPRPHTPAVLRRVGGLLLLLQSHQPGKVSVANATPPILARATNQLPWCMVPTGPDRLLGEVTVALAMRYRWGGGTVPADASQMTQSEDTLRNSGKKGKARANQGS</sequence>
<dbReference type="AlphaFoldDB" id="A0A5N4C4Q6"/>
<dbReference type="EMBL" id="JWIN03000035">
    <property type="protein sequence ID" value="KAB1253858.1"/>
    <property type="molecule type" value="Genomic_DNA"/>
</dbReference>
<reference evidence="2 3" key="1">
    <citation type="journal article" date="2019" name="Mol. Ecol. Resour.">
        <title>Improving Illumina assemblies with Hi-C and long reads: an example with the North African dromedary.</title>
        <authorList>
            <person name="Elbers J.P."/>
            <person name="Rogers M.F."/>
            <person name="Perelman P.L."/>
            <person name="Proskuryakova A.A."/>
            <person name="Serdyukova N.A."/>
            <person name="Johnson W.E."/>
            <person name="Horin P."/>
            <person name="Corander J."/>
            <person name="Murphy D."/>
            <person name="Burger P.A."/>
        </authorList>
    </citation>
    <scope>NUCLEOTIDE SEQUENCE [LARGE SCALE GENOMIC DNA]</scope>
    <source>
        <strain evidence="2">Drom800</strain>
        <tissue evidence="2">Blood</tissue>
    </source>
</reference>
<accession>A0A5N4C4Q6</accession>
<gene>
    <name evidence="2" type="ORF">Cadr_000027194</name>
</gene>
<comment type="caution">
    <text evidence="2">The sequence shown here is derived from an EMBL/GenBank/DDBJ whole genome shotgun (WGS) entry which is preliminary data.</text>
</comment>
<dbReference type="Proteomes" id="UP000299084">
    <property type="component" value="Unassembled WGS sequence"/>
</dbReference>